<evidence type="ECO:0000256" key="7">
    <source>
        <dbReference type="SAM" id="Phobius"/>
    </source>
</evidence>
<keyword evidence="7" id="KW-1133">Transmembrane helix</keyword>
<gene>
    <name evidence="10" type="ORF">D5400_06070</name>
</gene>
<dbReference type="GO" id="GO:0016020">
    <property type="term" value="C:membrane"/>
    <property type="evidence" value="ECO:0007669"/>
    <property type="project" value="UniProtKB-SubCell"/>
</dbReference>
<keyword evidence="2" id="KW-0145">Chemotaxis</keyword>
<evidence type="ECO:0000256" key="6">
    <source>
        <dbReference type="SAM" id="MobiDB-lite"/>
    </source>
</evidence>
<feature type="transmembrane region" description="Helical" evidence="7">
    <location>
        <begin position="23"/>
        <end position="43"/>
    </location>
</feature>
<dbReference type="InterPro" id="IPR003660">
    <property type="entry name" value="HAMP_dom"/>
</dbReference>
<feature type="domain" description="HAMP" evidence="9">
    <location>
        <begin position="208"/>
        <end position="261"/>
    </location>
</feature>
<dbReference type="PANTHER" id="PTHR43531">
    <property type="entry name" value="PROTEIN ICFG"/>
    <property type="match status" value="1"/>
</dbReference>
<sequence>MKANVSKPGTVGFLGRLSLTTKLAAVIIVVNLIGLGATVWWLYQSAEHTLRQDAFANWSREVKEVGMVAAGGVKWNVPEAIEDAYKGYTTSDEHDLVQIIVYNAAGAEMTAWTRSGADGAAARRDIEAMMATPPQNSVINDLPLGDGKVTIIAPLEPDSEGNPRGHIATVWSTASLHATSVAFGLQTLAVQGVSILIVVGLFLLALRTIVTRPLGDLTARIKRLDEGDLETGVPHRARTDTVGVVANALESFRISAMEKREAELEATRQRAAFEAERERNETETLRTAKAREEAMETVGDALRRLAQGDLTVQIEQIDHAFASLQEDFNAAVKSLGETLSDITDATQSVSGSSGEIAKAADDLSRRTEQQAASLEETAAALDQITQTVRASAQRAEEADRMVVDATTGARNSRAVVGDAITAMERIETSSTQISQIIGVIDDIAFQTNLLALNAGVEAARAGEAGKGFAVVAQEVRELAQRSAAAAKEIKDLIRKSGEEVGMGVAHVNKTGASLEQIERHVHMIKDHIAAIVTSAREQSAGLQEINTAVNQMDQVTQQNAAMVEQTNAACVSLEEQAQSLRGLVGRFEMAGRGSMVSQGYERRAASAASSAPVSRRSTAPVPVRANGATGATRESPARALGRKLAGAFGGGGTAAAAAASTEEDGWTEF</sequence>
<organism evidence="10 11">
    <name type="scientific">Georhizobium profundi</name>
    <dbReference type="NCBI Taxonomy" id="2341112"/>
    <lineage>
        <taxon>Bacteria</taxon>
        <taxon>Pseudomonadati</taxon>
        <taxon>Pseudomonadota</taxon>
        <taxon>Alphaproteobacteria</taxon>
        <taxon>Hyphomicrobiales</taxon>
        <taxon>Rhizobiaceae</taxon>
        <taxon>Georhizobium</taxon>
    </lineage>
</organism>
<dbReference type="KEGG" id="abaw:D5400_06070"/>
<evidence type="ECO:0000259" key="9">
    <source>
        <dbReference type="PROSITE" id="PS50885"/>
    </source>
</evidence>
<dbReference type="SUPFAM" id="SSF58104">
    <property type="entry name" value="Methyl-accepting chemotaxis protein (MCP) signaling domain"/>
    <property type="match status" value="1"/>
</dbReference>
<dbReference type="Gene3D" id="1.10.287.950">
    <property type="entry name" value="Methyl-accepting chemotaxis protein"/>
    <property type="match status" value="1"/>
</dbReference>
<reference evidence="10 11" key="1">
    <citation type="submission" date="2018-09" db="EMBL/GenBank/DDBJ databases">
        <title>Marinorhizobium profundi gen. nov., sp. nov., isolated from a deep-sea sediment sample from the New Britain Trench and proposal of Marinorhizobiaceae fam. nov. in the order Rhizobiales of the class Alphaproteobacteria.</title>
        <authorList>
            <person name="Cao J."/>
        </authorList>
    </citation>
    <scope>NUCLEOTIDE SEQUENCE [LARGE SCALE GENOMIC DNA]</scope>
    <source>
        <strain evidence="10 11">WS11</strain>
    </source>
</reference>
<comment type="similarity">
    <text evidence="3">Belongs to the methyl-accepting chemotaxis (MCP) protein family.</text>
</comment>
<dbReference type="InterPro" id="IPR004089">
    <property type="entry name" value="MCPsignal_dom"/>
</dbReference>
<evidence type="ECO:0000256" key="3">
    <source>
        <dbReference type="ARBA" id="ARBA00029447"/>
    </source>
</evidence>
<evidence type="ECO:0000313" key="10">
    <source>
        <dbReference type="EMBL" id="AZN70899.1"/>
    </source>
</evidence>
<feature type="transmembrane region" description="Helical" evidence="7">
    <location>
        <begin position="181"/>
        <end position="206"/>
    </location>
</feature>
<evidence type="ECO:0000256" key="1">
    <source>
        <dbReference type="ARBA" id="ARBA00004370"/>
    </source>
</evidence>
<comment type="subcellular location">
    <subcellularLocation>
        <location evidence="1">Membrane</location>
    </subcellularLocation>
</comment>
<dbReference type="Pfam" id="PF00015">
    <property type="entry name" value="MCPsignal"/>
    <property type="match status" value="1"/>
</dbReference>
<dbReference type="PANTHER" id="PTHR43531:SF11">
    <property type="entry name" value="METHYL-ACCEPTING CHEMOTAXIS PROTEIN 3"/>
    <property type="match status" value="1"/>
</dbReference>
<dbReference type="SUPFAM" id="SSF158472">
    <property type="entry name" value="HAMP domain-like"/>
    <property type="match status" value="1"/>
</dbReference>
<dbReference type="OrthoDB" id="3378718at2"/>
<keyword evidence="4" id="KW-0807">Transducer</keyword>
<dbReference type="PROSITE" id="PS50885">
    <property type="entry name" value="HAMP"/>
    <property type="match status" value="2"/>
</dbReference>
<feature type="coiled-coil region" evidence="5">
    <location>
        <begin position="357"/>
        <end position="384"/>
    </location>
</feature>
<keyword evidence="7" id="KW-0812">Transmembrane</keyword>
<dbReference type="Pfam" id="PF00672">
    <property type="entry name" value="HAMP"/>
    <property type="match status" value="1"/>
</dbReference>
<feature type="domain" description="Methyl-accepting transducer" evidence="8">
    <location>
        <begin position="345"/>
        <end position="574"/>
    </location>
</feature>
<feature type="compositionally biased region" description="Low complexity" evidence="6">
    <location>
        <begin position="637"/>
        <end position="646"/>
    </location>
</feature>
<feature type="compositionally biased region" description="Low complexity" evidence="6">
    <location>
        <begin position="606"/>
        <end position="617"/>
    </location>
</feature>
<dbReference type="InterPro" id="IPR051310">
    <property type="entry name" value="MCP_chemotaxis"/>
</dbReference>
<dbReference type="PROSITE" id="PS50111">
    <property type="entry name" value="CHEMOTAXIS_TRANSDUC_2"/>
    <property type="match status" value="1"/>
</dbReference>
<name>A0A3S9B1S9_9HYPH</name>
<evidence type="ECO:0000313" key="11">
    <source>
        <dbReference type="Proteomes" id="UP000268192"/>
    </source>
</evidence>
<feature type="domain" description="HAMP" evidence="9">
    <location>
        <begin position="289"/>
        <end position="340"/>
    </location>
</feature>
<dbReference type="EMBL" id="CP032509">
    <property type="protein sequence ID" value="AZN70899.1"/>
    <property type="molecule type" value="Genomic_DNA"/>
</dbReference>
<dbReference type="CDD" id="cd11386">
    <property type="entry name" value="MCP_signal"/>
    <property type="match status" value="1"/>
</dbReference>
<evidence type="ECO:0000256" key="2">
    <source>
        <dbReference type="ARBA" id="ARBA00022500"/>
    </source>
</evidence>
<keyword evidence="5" id="KW-0175">Coiled coil</keyword>
<proteinExistence type="inferred from homology"/>
<dbReference type="GO" id="GO:0007165">
    <property type="term" value="P:signal transduction"/>
    <property type="evidence" value="ECO:0007669"/>
    <property type="project" value="UniProtKB-KW"/>
</dbReference>
<dbReference type="SMART" id="SM00283">
    <property type="entry name" value="MA"/>
    <property type="match status" value="1"/>
</dbReference>
<feature type="region of interest" description="Disordered" evidence="6">
    <location>
        <begin position="606"/>
        <end position="669"/>
    </location>
</feature>
<protein>
    <submittedName>
        <fullName evidence="10">Methyl-accepting chemotaxis protein</fullName>
    </submittedName>
</protein>
<accession>A0A3S9B1S9</accession>
<dbReference type="Gene3D" id="1.10.8.500">
    <property type="entry name" value="HAMP domain in histidine kinase"/>
    <property type="match status" value="1"/>
</dbReference>
<keyword evidence="11" id="KW-1185">Reference proteome</keyword>
<dbReference type="SMART" id="SM00304">
    <property type="entry name" value="HAMP"/>
    <property type="match status" value="2"/>
</dbReference>
<dbReference type="FunFam" id="1.10.287.950:FF:000001">
    <property type="entry name" value="Methyl-accepting chemotaxis sensory transducer"/>
    <property type="match status" value="1"/>
</dbReference>
<keyword evidence="7" id="KW-0472">Membrane</keyword>
<dbReference type="AlphaFoldDB" id="A0A3S9B1S9"/>
<evidence type="ECO:0000256" key="4">
    <source>
        <dbReference type="PROSITE-ProRule" id="PRU00284"/>
    </source>
</evidence>
<dbReference type="Proteomes" id="UP000268192">
    <property type="component" value="Chromosome"/>
</dbReference>
<evidence type="ECO:0000259" key="8">
    <source>
        <dbReference type="PROSITE" id="PS50111"/>
    </source>
</evidence>
<evidence type="ECO:0000256" key="5">
    <source>
        <dbReference type="SAM" id="Coils"/>
    </source>
</evidence>
<dbReference type="RefSeq" id="WP_126008622.1">
    <property type="nucleotide sequence ID" value="NZ_CP032509.1"/>
</dbReference>
<dbReference type="GO" id="GO:0006935">
    <property type="term" value="P:chemotaxis"/>
    <property type="evidence" value="ECO:0007669"/>
    <property type="project" value="UniProtKB-KW"/>
</dbReference>